<comment type="subcellular location">
    <subcellularLocation>
        <location evidence="1">Membrane</location>
        <topology evidence="1">Multi-pass membrane protein</topology>
    </subcellularLocation>
</comment>
<evidence type="ECO:0000256" key="1">
    <source>
        <dbReference type="ARBA" id="ARBA00004141"/>
    </source>
</evidence>
<dbReference type="AlphaFoldDB" id="A0A517XV92"/>
<evidence type="ECO:0000256" key="3">
    <source>
        <dbReference type="ARBA" id="ARBA00022989"/>
    </source>
</evidence>
<dbReference type="EMBL" id="CP036273">
    <property type="protein sequence ID" value="QDU21431.1"/>
    <property type="molecule type" value="Genomic_DNA"/>
</dbReference>
<feature type="transmembrane region" description="Helical" evidence="5">
    <location>
        <begin position="349"/>
        <end position="371"/>
    </location>
</feature>
<feature type="transmembrane region" description="Helical" evidence="5">
    <location>
        <begin position="399"/>
        <end position="420"/>
    </location>
</feature>
<feature type="transmembrane region" description="Helical" evidence="5">
    <location>
        <begin position="462"/>
        <end position="480"/>
    </location>
</feature>
<feature type="transmembrane region" description="Helical" evidence="5">
    <location>
        <begin position="432"/>
        <end position="450"/>
    </location>
</feature>
<evidence type="ECO:0000256" key="4">
    <source>
        <dbReference type="ARBA" id="ARBA00023136"/>
    </source>
</evidence>
<evidence type="ECO:0000313" key="7">
    <source>
        <dbReference type="Proteomes" id="UP000319576"/>
    </source>
</evidence>
<sequence>MHTPQLARVLGPWMAAAIVVGTVIGSGVFKKARNVAENVPETGLALSVWVLGGVLALLGALAYAEVATLFPRAGGNYVFLREAYGRMAGFLWGWVEFWIIRTGSIAALATMFTESFHDVLRQALYPGQSVEVLAFWPRQALTVLVIAALAALNARGTILGGRLQVVVTTVKVGSLLLIVTLPFAVLALVSEPSHPPRAEYLSPPWPGSFGGVNWSLYGAALVGVLWAYHGWMNIAPVAEEVTDPQRNIPRALLGGVLLLVALYCGANLAYYLVIPREEMRELRNTTVATEFCLRLLGPVGSLLASGIVMTSVFGSLNGNLLVGPRLLFAMGKDRLAPAALQRLHPSFGTPALAIGVLAGWSCLTVLGVGALTQYRLPVVLGLDLNLPANKAPFDVVTDFAMFGAVAFETLAVASIFVFRYRLPTADRPYRCWGYPVVPAVYCLLMAAVLANMFMTPEQRSEARIGLGFMGVGVGVYLLAYRWRGE</sequence>
<dbReference type="RefSeq" id="WP_145240376.1">
    <property type="nucleotide sequence ID" value="NZ_CP036273.1"/>
</dbReference>
<dbReference type="InterPro" id="IPR002293">
    <property type="entry name" value="AA/rel_permease1"/>
</dbReference>
<feature type="transmembrane region" description="Helical" evidence="5">
    <location>
        <begin position="91"/>
        <end position="113"/>
    </location>
</feature>
<feature type="transmembrane region" description="Helical" evidence="5">
    <location>
        <begin position="165"/>
        <end position="189"/>
    </location>
</feature>
<keyword evidence="4 5" id="KW-0472">Membrane</keyword>
<feature type="transmembrane region" description="Helical" evidence="5">
    <location>
        <begin position="49"/>
        <end position="70"/>
    </location>
</feature>
<name>A0A517XV92_9BACT</name>
<dbReference type="PANTHER" id="PTHR11785:SF512">
    <property type="entry name" value="SOBREMESA, ISOFORM B"/>
    <property type="match status" value="1"/>
</dbReference>
<dbReference type="GO" id="GO:0015179">
    <property type="term" value="F:L-amino acid transmembrane transporter activity"/>
    <property type="evidence" value="ECO:0007669"/>
    <property type="project" value="TreeGrafter"/>
</dbReference>
<keyword evidence="3 5" id="KW-1133">Transmembrane helix</keyword>
<evidence type="ECO:0000313" key="6">
    <source>
        <dbReference type="EMBL" id="QDU21431.1"/>
    </source>
</evidence>
<gene>
    <name evidence="6" type="primary">steT_1</name>
    <name evidence="6" type="ORF">ETAA1_33980</name>
</gene>
<accession>A0A517XV92</accession>
<feature type="transmembrane region" description="Helical" evidence="5">
    <location>
        <begin position="133"/>
        <end position="153"/>
    </location>
</feature>
<feature type="transmembrane region" description="Helical" evidence="5">
    <location>
        <begin position="251"/>
        <end position="273"/>
    </location>
</feature>
<dbReference type="KEGG" id="uli:ETAA1_33980"/>
<feature type="transmembrane region" description="Helical" evidence="5">
    <location>
        <begin position="303"/>
        <end position="328"/>
    </location>
</feature>
<dbReference type="PANTHER" id="PTHR11785">
    <property type="entry name" value="AMINO ACID TRANSPORTER"/>
    <property type="match status" value="1"/>
</dbReference>
<proteinExistence type="predicted"/>
<keyword evidence="7" id="KW-1185">Reference proteome</keyword>
<reference evidence="6 7" key="1">
    <citation type="submission" date="2019-02" db="EMBL/GenBank/DDBJ databases">
        <title>Deep-cultivation of Planctomycetes and their phenomic and genomic characterization uncovers novel biology.</title>
        <authorList>
            <person name="Wiegand S."/>
            <person name="Jogler M."/>
            <person name="Boedeker C."/>
            <person name="Pinto D."/>
            <person name="Vollmers J."/>
            <person name="Rivas-Marin E."/>
            <person name="Kohn T."/>
            <person name="Peeters S.H."/>
            <person name="Heuer A."/>
            <person name="Rast P."/>
            <person name="Oberbeckmann S."/>
            <person name="Bunk B."/>
            <person name="Jeske O."/>
            <person name="Meyerdierks A."/>
            <person name="Storesund J.E."/>
            <person name="Kallscheuer N."/>
            <person name="Luecker S."/>
            <person name="Lage O.M."/>
            <person name="Pohl T."/>
            <person name="Merkel B.J."/>
            <person name="Hornburger P."/>
            <person name="Mueller R.-W."/>
            <person name="Bruemmer F."/>
            <person name="Labrenz M."/>
            <person name="Spormann A.M."/>
            <person name="Op den Camp H."/>
            <person name="Overmann J."/>
            <person name="Amann R."/>
            <person name="Jetten M.S.M."/>
            <person name="Mascher T."/>
            <person name="Medema M.H."/>
            <person name="Devos D.P."/>
            <person name="Kaster A.-K."/>
            <person name="Ovreas L."/>
            <person name="Rohde M."/>
            <person name="Galperin M.Y."/>
            <person name="Jogler C."/>
        </authorList>
    </citation>
    <scope>NUCLEOTIDE SEQUENCE [LARGE SCALE GENOMIC DNA]</scope>
    <source>
        <strain evidence="6 7">ETA_A1</strain>
    </source>
</reference>
<dbReference type="PIRSF" id="PIRSF006060">
    <property type="entry name" value="AA_transporter"/>
    <property type="match status" value="1"/>
</dbReference>
<dbReference type="Pfam" id="PF13520">
    <property type="entry name" value="AA_permease_2"/>
    <property type="match status" value="1"/>
</dbReference>
<keyword evidence="2 5" id="KW-0812">Transmembrane</keyword>
<feature type="transmembrane region" description="Helical" evidence="5">
    <location>
        <begin position="12"/>
        <end position="29"/>
    </location>
</feature>
<dbReference type="Gene3D" id="1.20.1740.10">
    <property type="entry name" value="Amino acid/polyamine transporter I"/>
    <property type="match status" value="1"/>
</dbReference>
<organism evidence="6 7">
    <name type="scientific">Urbifossiella limnaea</name>
    <dbReference type="NCBI Taxonomy" id="2528023"/>
    <lineage>
        <taxon>Bacteria</taxon>
        <taxon>Pseudomonadati</taxon>
        <taxon>Planctomycetota</taxon>
        <taxon>Planctomycetia</taxon>
        <taxon>Gemmatales</taxon>
        <taxon>Gemmataceae</taxon>
        <taxon>Urbifossiella</taxon>
    </lineage>
</organism>
<dbReference type="InterPro" id="IPR050598">
    <property type="entry name" value="AminoAcid_Transporter"/>
</dbReference>
<protein>
    <submittedName>
        <fullName evidence="6">Serine/threonine exchanger SteT</fullName>
    </submittedName>
</protein>
<evidence type="ECO:0000256" key="5">
    <source>
        <dbReference type="SAM" id="Phobius"/>
    </source>
</evidence>
<dbReference type="OrthoDB" id="9809628at2"/>
<dbReference type="GO" id="GO:0016020">
    <property type="term" value="C:membrane"/>
    <property type="evidence" value="ECO:0007669"/>
    <property type="project" value="UniProtKB-SubCell"/>
</dbReference>
<dbReference type="Proteomes" id="UP000319576">
    <property type="component" value="Chromosome"/>
</dbReference>
<evidence type="ECO:0000256" key="2">
    <source>
        <dbReference type="ARBA" id="ARBA00022692"/>
    </source>
</evidence>
<feature type="transmembrane region" description="Helical" evidence="5">
    <location>
        <begin position="209"/>
        <end position="231"/>
    </location>
</feature>